<comment type="similarity">
    <text evidence="1 3">Belongs to the Cu-Zn superoxide dismutase family.</text>
</comment>
<dbReference type="AlphaFoldDB" id="A0A2X4VR34"/>
<dbReference type="Gene3D" id="2.60.40.200">
    <property type="entry name" value="Superoxide dismutase, copper/zinc binding domain"/>
    <property type="match status" value="1"/>
</dbReference>
<evidence type="ECO:0000256" key="1">
    <source>
        <dbReference type="ARBA" id="ARBA00010457"/>
    </source>
</evidence>
<dbReference type="KEGG" id="blen:NCTC4824_00842"/>
<keyword evidence="3" id="KW-0479">Metal-binding</keyword>
<dbReference type="Pfam" id="PF00080">
    <property type="entry name" value="Sod_Cu"/>
    <property type="match status" value="1"/>
</dbReference>
<dbReference type="STRING" id="1348624.GCA_001591545_03416"/>
<comment type="cofactor">
    <cofactor evidence="3">
        <name>Zn(2+)</name>
        <dbReference type="ChEBI" id="CHEBI:29105"/>
    </cofactor>
    <text evidence="3">Binds 1 zinc ion per subunit.</text>
</comment>
<dbReference type="InterPro" id="IPR024134">
    <property type="entry name" value="SOD_Cu/Zn_/chaperone"/>
</dbReference>
<evidence type="ECO:0000256" key="3">
    <source>
        <dbReference type="RuleBase" id="RU000393"/>
    </source>
</evidence>
<protein>
    <recommendedName>
        <fullName evidence="3">Superoxide dismutase [Cu-Zn]</fullName>
        <ecNumber evidence="3">1.15.1.1</ecNumber>
    </recommendedName>
</protein>
<dbReference type="CDD" id="cd00305">
    <property type="entry name" value="Cu-Zn_Superoxide_Dismutase"/>
    <property type="match status" value="1"/>
</dbReference>
<dbReference type="InterPro" id="IPR001424">
    <property type="entry name" value="SOD_Cu_Zn_dom"/>
</dbReference>
<dbReference type="InterPro" id="IPR036423">
    <property type="entry name" value="SOD-like_Cu/Zn_dom_sf"/>
</dbReference>
<proteinExistence type="inferred from homology"/>
<keyword evidence="3" id="KW-0186">Copper</keyword>
<accession>A0A2X4VR34</accession>
<evidence type="ECO:0000259" key="5">
    <source>
        <dbReference type="Pfam" id="PF00080"/>
    </source>
</evidence>
<comment type="cofactor">
    <cofactor evidence="3">
        <name>Cu cation</name>
        <dbReference type="ChEBI" id="CHEBI:23378"/>
    </cofactor>
    <text evidence="3">Binds 1 copper ion per subunit.</text>
</comment>
<feature type="region of interest" description="Disordered" evidence="4">
    <location>
        <begin position="180"/>
        <end position="203"/>
    </location>
</feature>
<dbReference type="EC" id="1.15.1.1" evidence="3"/>
<dbReference type="GO" id="GO:0004784">
    <property type="term" value="F:superoxide dismutase activity"/>
    <property type="evidence" value="ECO:0007669"/>
    <property type="project" value="UniProtKB-EC"/>
</dbReference>
<sequence length="203" mass="21734">MKTKVFLSFIIVFLLGACGTKDMEVEDQKKLNEETSLINENNKQEDLDKADQTTDTLMVELKNTKDEKVGTAEINQGSEGVLIDLSVTDLPPGLHGFHIHEIGKCEAPTFESAGGHFNPTNAKHGMDETEGPHAGDLPNLEVGEDGKVDLEVIAENVTLLSNEPNSLLGPEGTALVIHATEDDGKSQPSGDSGDRIVCGEIGQ</sequence>
<evidence type="ECO:0000313" key="6">
    <source>
        <dbReference type="EMBL" id="SQI53361.1"/>
    </source>
</evidence>
<name>A0A2X4VR34_LEDLE</name>
<evidence type="ECO:0000256" key="2">
    <source>
        <dbReference type="ARBA" id="ARBA00024900"/>
    </source>
</evidence>
<reference evidence="6 7" key="1">
    <citation type="submission" date="2018-06" db="EMBL/GenBank/DDBJ databases">
        <authorList>
            <consortium name="Pathogen Informatics"/>
            <person name="Doyle S."/>
        </authorList>
    </citation>
    <scope>NUCLEOTIDE SEQUENCE [LARGE SCALE GENOMIC DNA]</scope>
    <source>
        <strain evidence="6 7">NCTC4824</strain>
    </source>
</reference>
<dbReference type="InterPro" id="IPR018152">
    <property type="entry name" value="SOD_Cu/Zn_BS"/>
</dbReference>
<dbReference type="SUPFAM" id="SSF49329">
    <property type="entry name" value="Cu,Zn superoxide dismutase-like"/>
    <property type="match status" value="1"/>
</dbReference>
<dbReference type="GO" id="GO:0005507">
    <property type="term" value="F:copper ion binding"/>
    <property type="evidence" value="ECO:0007669"/>
    <property type="project" value="InterPro"/>
</dbReference>
<keyword evidence="3" id="KW-0862">Zinc</keyword>
<feature type="domain" description="Superoxide dismutase copper/zinc binding" evidence="5">
    <location>
        <begin position="70"/>
        <end position="201"/>
    </location>
</feature>
<evidence type="ECO:0000313" key="7">
    <source>
        <dbReference type="Proteomes" id="UP000249134"/>
    </source>
</evidence>
<keyword evidence="7" id="KW-1185">Reference proteome</keyword>
<dbReference type="PANTHER" id="PTHR10003">
    <property type="entry name" value="SUPEROXIDE DISMUTASE CU-ZN -RELATED"/>
    <property type="match status" value="1"/>
</dbReference>
<dbReference type="Proteomes" id="UP000249134">
    <property type="component" value="Chromosome 1"/>
</dbReference>
<dbReference type="PROSITE" id="PS00332">
    <property type="entry name" value="SOD_CU_ZN_2"/>
    <property type="match status" value="1"/>
</dbReference>
<evidence type="ECO:0000256" key="4">
    <source>
        <dbReference type="SAM" id="MobiDB-lite"/>
    </source>
</evidence>
<dbReference type="EMBL" id="LS483476">
    <property type="protein sequence ID" value="SQI53361.1"/>
    <property type="molecule type" value="Genomic_DNA"/>
</dbReference>
<dbReference type="RefSeq" id="WP_326255778.1">
    <property type="nucleotide sequence ID" value="NZ_CBCSGM010000007.1"/>
</dbReference>
<gene>
    <name evidence="6" type="primary">sodC_2</name>
    <name evidence="6" type="ORF">NCTC4824_00842</name>
</gene>
<comment type="catalytic activity">
    <reaction evidence="3">
        <text>2 superoxide + 2 H(+) = H2O2 + O2</text>
        <dbReference type="Rhea" id="RHEA:20696"/>
        <dbReference type="ChEBI" id="CHEBI:15378"/>
        <dbReference type="ChEBI" id="CHEBI:15379"/>
        <dbReference type="ChEBI" id="CHEBI:16240"/>
        <dbReference type="ChEBI" id="CHEBI:18421"/>
        <dbReference type="EC" id="1.15.1.1"/>
    </reaction>
</comment>
<comment type="function">
    <text evidence="2">Destroys radicals which are normally produced within the cells and which are toxic to biological systems. May play a role in favoring mycobacterial survival in phagocytes.</text>
</comment>
<dbReference type="PROSITE" id="PS51257">
    <property type="entry name" value="PROKAR_LIPOPROTEIN"/>
    <property type="match status" value="1"/>
</dbReference>
<organism evidence="6 7">
    <name type="scientific">Lederbergia lenta</name>
    <name type="common">Bacillus lentus</name>
    <dbReference type="NCBI Taxonomy" id="1467"/>
    <lineage>
        <taxon>Bacteria</taxon>
        <taxon>Bacillati</taxon>
        <taxon>Bacillota</taxon>
        <taxon>Bacilli</taxon>
        <taxon>Bacillales</taxon>
        <taxon>Bacillaceae</taxon>
        <taxon>Lederbergia</taxon>
    </lineage>
</organism>
<keyword evidence="3 6" id="KW-0560">Oxidoreductase</keyword>